<protein>
    <submittedName>
        <fullName evidence="5">GAF domain-containing protein</fullName>
    </submittedName>
</protein>
<dbReference type="PROSITE" id="PS50125">
    <property type="entry name" value="GUANYLATE_CYCLASE_2"/>
    <property type="match status" value="1"/>
</dbReference>
<dbReference type="InterPro" id="IPR050697">
    <property type="entry name" value="Adenylyl/Guanylyl_Cyclase_3/4"/>
</dbReference>
<evidence type="ECO:0000259" key="3">
    <source>
        <dbReference type="PROSITE" id="PS50113"/>
    </source>
</evidence>
<proteinExistence type="inferred from homology"/>
<accession>A0A7S8ECK9</accession>
<dbReference type="GO" id="GO:0009190">
    <property type="term" value="P:cyclic nucleotide biosynthetic process"/>
    <property type="evidence" value="ECO:0007669"/>
    <property type="project" value="InterPro"/>
</dbReference>
<dbReference type="SMART" id="SM00091">
    <property type="entry name" value="PAS"/>
    <property type="match status" value="1"/>
</dbReference>
<feature type="domain" description="Guanylate cyclase" evidence="4">
    <location>
        <begin position="403"/>
        <end position="534"/>
    </location>
</feature>
<dbReference type="Gene3D" id="3.30.450.20">
    <property type="entry name" value="PAS domain"/>
    <property type="match status" value="1"/>
</dbReference>
<dbReference type="NCBIfam" id="TIGR00229">
    <property type="entry name" value="sensory_box"/>
    <property type="match status" value="1"/>
</dbReference>
<gene>
    <name evidence="5" type="ORF">G4Y79_09025</name>
</gene>
<comment type="similarity">
    <text evidence="1">Belongs to the adenylyl cyclase class-3 family.</text>
</comment>
<feature type="domain" description="PAS" evidence="2">
    <location>
        <begin position="246"/>
        <end position="319"/>
    </location>
</feature>
<keyword evidence="6" id="KW-1185">Reference proteome</keyword>
<feature type="domain" description="PAC" evidence="3">
    <location>
        <begin position="322"/>
        <end position="374"/>
    </location>
</feature>
<dbReference type="PROSITE" id="PS50113">
    <property type="entry name" value="PAC"/>
    <property type="match status" value="1"/>
</dbReference>
<dbReference type="AlphaFoldDB" id="A0A7S8ECK9"/>
<dbReference type="PANTHER" id="PTHR43081">
    <property type="entry name" value="ADENYLATE CYCLASE, TERMINAL-DIFFERENTIATION SPECIFIC-RELATED"/>
    <property type="match status" value="1"/>
</dbReference>
<dbReference type="InterPro" id="IPR000014">
    <property type="entry name" value="PAS"/>
</dbReference>
<dbReference type="Gene3D" id="3.30.70.1230">
    <property type="entry name" value="Nucleotide cyclase"/>
    <property type="match status" value="1"/>
</dbReference>
<dbReference type="SUPFAM" id="SSF55073">
    <property type="entry name" value="Nucleotide cyclase"/>
    <property type="match status" value="1"/>
</dbReference>
<dbReference type="GO" id="GO:0035556">
    <property type="term" value="P:intracellular signal transduction"/>
    <property type="evidence" value="ECO:0007669"/>
    <property type="project" value="InterPro"/>
</dbReference>
<dbReference type="InterPro" id="IPR000700">
    <property type="entry name" value="PAS-assoc_C"/>
</dbReference>
<evidence type="ECO:0000313" key="5">
    <source>
        <dbReference type="EMBL" id="QPC84500.1"/>
    </source>
</evidence>
<name>A0A7S8ECK9_9CHLR</name>
<organism evidence="5 6">
    <name type="scientific">Phototrophicus methaneseepsis</name>
    <dbReference type="NCBI Taxonomy" id="2710758"/>
    <lineage>
        <taxon>Bacteria</taxon>
        <taxon>Bacillati</taxon>
        <taxon>Chloroflexota</taxon>
        <taxon>Candidatus Thermofontia</taxon>
        <taxon>Phototrophicales</taxon>
        <taxon>Phototrophicaceae</taxon>
        <taxon>Phototrophicus</taxon>
    </lineage>
</organism>
<dbReference type="RefSeq" id="WP_195172563.1">
    <property type="nucleotide sequence ID" value="NZ_CP062983.1"/>
</dbReference>
<dbReference type="CDD" id="cd07302">
    <property type="entry name" value="CHD"/>
    <property type="match status" value="1"/>
</dbReference>
<dbReference type="Pfam" id="PF00211">
    <property type="entry name" value="Guanylate_cyc"/>
    <property type="match status" value="1"/>
</dbReference>
<dbReference type="SUPFAM" id="SSF55781">
    <property type="entry name" value="GAF domain-like"/>
    <property type="match status" value="1"/>
</dbReference>
<reference evidence="5 6" key="1">
    <citation type="submission" date="2020-02" db="EMBL/GenBank/DDBJ databases">
        <authorList>
            <person name="Zheng R.K."/>
            <person name="Sun C.M."/>
        </authorList>
    </citation>
    <scope>NUCLEOTIDE SEQUENCE [LARGE SCALE GENOMIC DNA]</scope>
    <source>
        <strain evidence="6">rifampicinis</strain>
    </source>
</reference>
<dbReference type="Gene3D" id="3.30.450.40">
    <property type="match status" value="1"/>
</dbReference>
<dbReference type="Pfam" id="PF13185">
    <property type="entry name" value="GAF_2"/>
    <property type="match status" value="1"/>
</dbReference>
<dbReference type="InterPro" id="IPR003018">
    <property type="entry name" value="GAF"/>
</dbReference>
<dbReference type="InterPro" id="IPR013656">
    <property type="entry name" value="PAS_4"/>
</dbReference>
<sequence length="582" mass="64657">MADPKITTQSRMIRDLQKCQLLVAQITDSLKNQKAILKQRGMNLPPMVLSSLDSIHTDLANLADRFVDEQSELRQLRALADMSAQINTELDVDTVLQRTMDVVITLTRAERGYLILLNKETRQLVFRIMREEVLVGQTPPGATPEVSTSIIRDVITSREPLLADNAYQDDRLKGNNSIANLSLRSVLCVPLLYRDDILGVVYVDNRMQSGLFTQRELNTLMAFANTAAVAISNARLFERIQTLLQEITRMKDLMDSVFASIASGIIATNPDDLITTLNRAAAHILELQPEDHIGQPLSTVLPRITADIDQALAASREGGLGQQIDGEIETARAGRRALNIKLSPLRDAQNMTQGVAVVLDDVTEIREQEQQIRITKTYLPPQMVDNIHEISAISLGGERRDVTCLFVEARAFNTLKDVRPRDLLAILNQYLGVATDCIHEVGGIVDKYMGNEIMALFNTRLNPLEDHAARALACALNMRDAFLKLYAQEGIDPQPHFYRIGIHSGVATLGNVGSPSRRDFTAIGDTINTAKRLEENAVMGQIIVSDATRERLSSDNGWQFMELGTIQVKGRQQGIPTFELSR</sequence>
<dbReference type="GO" id="GO:0004016">
    <property type="term" value="F:adenylate cyclase activity"/>
    <property type="evidence" value="ECO:0007669"/>
    <property type="project" value="UniProtKB-ARBA"/>
</dbReference>
<dbReference type="SUPFAM" id="SSF55785">
    <property type="entry name" value="PYP-like sensor domain (PAS domain)"/>
    <property type="match status" value="1"/>
</dbReference>
<dbReference type="Pfam" id="PF08448">
    <property type="entry name" value="PAS_4"/>
    <property type="match status" value="1"/>
</dbReference>
<dbReference type="Proteomes" id="UP000594468">
    <property type="component" value="Chromosome"/>
</dbReference>
<dbReference type="PROSITE" id="PS50112">
    <property type="entry name" value="PAS"/>
    <property type="match status" value="1"/>
</dbReference>
<evidence type="ECO:0000259" key="4">
    <source>
        <dbReference type="PROSITE" id="PS50125"/>
    </source>
</evidence>
<dbReference type="CDD" id="cd00130">
    <property type="entry name" value="PAS"/>
    <property type="match status" value="1"/>
</dbReference>
<dbReference type="KEGG" id="pmet:G4Y79_09025"/>
<dbReference type="EMBL" id="CP062983">
    <property type="protein sequence ID" value="QPC84500.1"/>
    <property type="molecule type" value="Genomic_DNA"/>
</dbReference>
<evidence type="ECO:0000256" key="1">
    <source>
        <dbReference type="ARBA" id="ARBA00005381"/>
    </source>
</evidence>
<evidence type="ECO:0000259" key="2">
    <source>
        <dbReference type="PROSITE" id="PS50112"/>
    </source>
</evidence>
<dbReference type="InterPro" id="IPR029787">
    <property type="entry name" value="Nucleotide_cyclase"/>
</dbReference>
<evidence type="ECO:0000313" key="6">
    <source>
        <dbReference type="Proteomes" id="UP000594468"/>
    </source>
</evidence>
<dbReference type="InterPro" id="IPR029016">
    <property type="entry name" value="GAF-like_dom_sf"/>
</dbReference>
<dbReference type="InterPro" id="IPR035965">
    <property type="entry name" value="PAS-like_dom_sf"/>
</dbReference>
<dbReference type="SMART" id="SM00065">
    <property type="entry name" value="GAF"/>
    <property type="match status" value="1"/>
</dbReference>
<dbReference type="SMART" id="SM00044">
    <property type="entry name" value="CYCc"/>
    <property type="match status" value="1"/>
</dbReference>
<dbReference type="InterPro" id="IPR001054">
    <property type="entry name" value="A/G_cyclase"/>
</dbReference>
<dbReference type="PANTHER" id="PTHR43081:SF1">
    <property type="entry name" value="ADENYLATE CYCLASE, TERMINAL-DIFFERENTIATION SPECIFIC"/>
    <property type="match status" value="1"/>
</dbReference>